<proteinExistence type="predicted"/>
<dbReference type="InterPro" id="IPR035984">
    <property type="entry name" value="Acyl-CoA-binding_sf"/>
</dbReference>
<dbReference type="SUPFAM" id="SSF47027">
    <property type="entry name" value="Acyl-CoA binding protein"/>
    <property type="match status" value="1"/>
</dbReference>
<gene>
    <name evidence="1" type="ORF">CBOVIS_LOCUS4421</name>
</gene>
<dbReference type="Proteomes" id="UP000494206">
    <property type="component" value="Unassembled WGS sequence"/>
</dbReference>
<keyword evidence="2" id="KW-1185">Reference proteome</keyword>
<comment type="caution">
    <text evidence="1">The sequence shown here is derived from an EMBL/GenBank/DDBJ whole genome shotgun (WGS) entry which is preliminary data.</text>
</comment>
<dbReference type="EMBL" id="CADEPM010000003">
    <property type="protein sequence ID" value="CAB3401712.1"/>
    <property type="molecule type" value="Genomic_DNA"/>
</dbReference>
<sequence length="143" mass="16921">MDFDAKKLDEARKQKIRWENWKRNEIEAKQRGLEFKMYWEKRHAEDRELWRLKDFANAVDKASRAGYTGKHGEFDVPPERFEDLDALYMQATIGDYDGNTSMACSQKWKKLHGMATVEAIREFIKLTNATLTKYGWNPPEGWV</sequence>
<dbReference type="AlphaFoldDB" id="A0A8S1EUV1"/>
<dbReference type="GO" id="GO:0000062">
    <property type="term" value="F:fatty-acyl-CoA binding"/>
    <property type="evidence" value="ECO:0007669"/>
    <property type="project" value="InterPro"/>
</dbReference>
<evidence type="ECO:0000313" key="1">
    <source>
        <dbReference type="EMBL" id="CAB3401712.1"/>
    </source>
</evidence>
<evidence type="ECO:0008006" key="3">
    <source>
        <dbReference type="Google" id="ProtNLM"/>
    </source>
</evidence>
<organism evidence="1 2">
    <name type="scientific">Caenorhabditis bovis</name>
    <dbReference type="NCBI Taxonomy" id="2654633"/>
    <lineage>
        <taxon>Eukaryota</taxon>
        <taxon>Metazoa</taxon>
        <taxon>Ecdysozoa</taxon>
        <taxon>Nematoda</taxon>
        <taxon>Chromadorea</taxon>
        <taxon>Rhabditida</taxon>
        <taxon>Rhabditina</taxon>
        <taxon>Rhabditomorpha</taxon>
        <taxon>Rhabditoidea</taxon>
        <taxon>Rhabditidae</taxon>
        <taxon>Peloderinae</taxon>
        <taxon>Caenorhabditis</taxon>
    </lineage>
</organism>
<reference evidence="1 2" key="1">
    <citation type="submission" date="2020-04" db="EMBL/GenBank/DDBJ databases">
        <authorList>
            <person name="Laetsch R D."/>
            <person name="Stevens L."/>
            <person name="Kumar S."/>
            <person name="Blaxter L. M."/>
        </authorList>
    </citation>
    <scope>NUCLEOTIDE SEQUENCE [LARGE SCALE GENOMIC DNA]</scope>
</reference>
<accession>A0A8S1EUV1</accession>
<dbReference type="Gene3D" id="1.20.80.10">
    <property type="match status" value="1"/>
</dbReference>
<dbReference type="InterPro" id="IPR014352">
    <property type="entry name" value="FERM/acyl-CoA-bd_prot_sf"/>
</dbReference>
<evidence type="ECO:0000313" key="2">
    <source>
        <dbReference type="Proteomes" id="UP000494206"/>
    </source>
</evidence>
<protein>
    <recommendedName>
        <fullName evidence="3">ACB domain-containing protein</fullName>
    </recommendedName>
</protein>
<name>A0A8S1EUV1_9PELO</name>
<dbReference type="OrthoDB" id="5843584at2759"/>